<dbReference type="RefSeq" id="WP_081955550.1">
    <property type="nucleotide sequence ID" value="NZ_FZML01000038.1"/>
</dbReference>
<protein>
    <submittedName>
        <fullName evidence="3">Carbon-nitrogen hydrolase</fullName>
    </submittedName>
</protein>
<organism evidence="3 4">
    <name type="scientific">Helicobacter muridarum</name>
    <dbReference type="NCBI Taxonomy" id="216"/>
    <lineage>
        <taxon>Bacteria</taxon>
        <taxon>Pseudomonadati</taxon>
        <taxon>Campylobacterota</taxon>
        <taxon>Epsilonproteobacteria</taxon>
        <taxon>Campylobacterales</taxon>
        <taxon>Helicobacteraceae</taxon>
        <taxon>Helicobacter</taxon>
    </lineage>
</organism>
<dbReference type="PANTHER" id="PTHR43674:SF2">
    <property type="entry name" value="BETA-UREIDOPROPIONASE"/>
    <property type="match status" value="1"/>
</dbReference>
<dbReference type="GO" id="GO:0033388">
    <property type="term" value="P:putrescine biosynthetic process from arginine"/>
    <property type="evidence" value="ECO:0007669"/>
    <property type="project" value="TreeGrafter"/>
</dbReference>
<dbReference type="SUPFAM" id="SSF56317">
    <property type="entry name" value="Carbon-nitrogen hydrolase"/>
    <property type="match status" value="1"/>
</dbReference>
<dbReference type="Pfam" id="PF00795">
    <property type="entry name" value="CN_hydrolase"/>
    <property type="match status" value="1"/>
</dbReference>
<sequence>MKETITFDCSNYIAILQFENLNDTNRIEVYLKSIPTNSIVIMGEYVLDSFFHTSWCTKPPESIRNKHKLDFLMDINAKYHHTIVVPDIQYKNKGYYKHISIINKNKVHHYSQQRLIQYQHWNEAEFFSNDTSRLIKLPFTFKTNELRYGVVFGFEAHFDEIWMELKRANIDVVLVPTASTFSSQARWEALLTTHAFTNSCFVVRANRIGKIKANDGMEWDFYGHSFVSLGQDILDSLKEEEGMLCLDIDKQALDSLKQLWGFRE</sequence>
<accession>A0A377PXP8</accession>
<dbReference type="AlphaFoldDB" id="A0A377PXP8"/>
<proteinExistence type="predicted"/>
<dbReference type="Gene3D" id="3.60.110.10">
    <property type="entry name" value="Carbon-nitrogen hydrolase"/>
    <property type="match status" value="1"/>
</dbReference>
<evidence type="ECO:0000256" key="1">
    <source>
        <dbReference type="ARBA" id="ARBA00022801"/>
    </source>
</evidence>
<keyword evidence="1 3" id="KW-0378">Hydrolase</keyword>
<evidence type="ECO:0000313" key="3">
    <source>
        <dbReference type="EMBL" id="STQ87031.1"/>
    </source>
</evidence>
<gene>
    <name evidence="3" type="ORF">NCTC12714_01843</name>
</gene>
<evidence type="ECO:0000259" key="2">
    <source>
        <dbReference type="Pfam" id="PF00795"/>
    </source>
</evidence>
<reference evidence="3 4" key="1">
    <citation type="submission" date="2018-06" db="EMBL/GenBank/DDBJ databases">
        <authorList>
            <consortium name="Pathogen Informatics"/>
            <person name="Doyle S."/>
        </authorList>
    </citation>
    <scope>NUCLEOTIDE SEQUENCE [LARGE SCALE GENOMIC DNA]</scope>
    <source>
        <strain evidence="3 4">NCTC12714</strain>
    </source>
</reference>
<name>A0A377PXP8_9HELI</name>
<evidence type="ECO:0000313" key="4">
    <source>
        <dbReference type="Proteomes" id="UP000255139"/>
    </source>
</evidence>
<feature type="domain" description="CN hydrolase" evidence="2">
    <location>
        <begin position="66"/>
        <end position="257"/>
    </location>
</feature>
<keyword evidence="4" id="KW-1185">Reference proteome</keyword>
<dbReference type="CDD" id="cd07197">
    <property type="entry name" value="nitrilase"/>
    <property type="match status" value="1"/>
</dbReference>
<dbReference type="EMBL" id="UGJE01000002">
    <property type="protein sequence ID" value="STQ87031.1"/>
    <property type="molecule type" value="Genomic_DNA"/>
</dbReference>
<dbReference type="GO" id="GO:0050126">
    <property type="term" value="F:N-carbamoylputrescine amidase activity"/>
    <property type="evidence" value="ECO:0007669"/>
    <property type="project" value="TreeGrafter"/>
</dbReference>
<dbReference type="PANTHER" id="PTHR43674">
    <property type="entry name" value="NITRILASE C965.09-RELATED"/>
    <property type="match status" value="1"/>
</dbReference>
<dbReference type="InterPro" id="IPR003010">
    <property type="entry name" value="C-N_Hydrolase"/>
</dbReference>
<dbReference type="InterPro" id="IPR036526">
    <property type="entry name" value="C-N_Hydrolase_sf"/>
</dbReference>
<dbReference type="Proteomes" id="UP000255139">
    <property type="component" value="Unassembled WGS sequence"/>
</dbReference>
<dbReference type="InterPro" id="IPR050345">
    <property type="entry name" value="Aliph_Amidase/BUP"/>
</dbReference>